<feature type="compositionally biased region" description="Polar residues" evidence="1">
    <location>
        <begin position="528"/>
        <end position="538"/>
    </location>
</feature>
<keyword evidence="2" id="KW-1133">Transmembrane helix</keyword>
<accession>A0A2N3QK57</accession>
<keyword evidence="3" id="KW-0808">Transferase</keyword>
<gene>
    <name evidence="3" type="ORF">CQR47_1141</name>
</gene>
<dbReference type="EMBL" id="PCGY01000013">
    <property type="protein sequence ID" value="PKU91804.1"/>
    <property type="molecule type" value="Genomic_DNA"/>
</dbReference>
<feature type="transmembrane region" description="Helical" evidence="2">
    <location>
        <begin position="383"/>
        <end position="401"/>
    </location>
</feature>
<protein>
    <submittedName>
        <fullName evidence="3">PMT family glycosyltransferase</fullName>
    </submittedName>
</protein>
<organism evidence="3 4">
    <name type="scientific">Bifidobacterium thermophilum</name>
    <dbReference type="NCBI Taxonomy" id="33905"/>
    <lineage>
        <taxon>Bacteria</taxon>
        <taxon>Bacillati</taxon>
        <taxon>Actinomycetota</taxon>
        <taxon>Actinomycetes</taxon>
        <taxon>Bifidobacteriales</taxon>
        <taxon>Bifidobacteriaceae</taxon>
        <taxon>Bifidobacterium</taxon>
    </lineage>
</organism>
<feature type="transmembrane region" description="Helical" evidence="2">
    <location>
        <begin position="613"/>
        <end position="634"/>
    </location>
</feature>
<evidence type="ECO:0000256" key="2">
    <source>
        <dbReference type="SAM" id="Phobius"/>
    </source>
</evidence>
<feature type="transmembrane region" description="Helical" evidence="2">
    <location>
        <begin position="479"/>
        <end position="501"/>
    </location>
</feature>
<comment type="caution">
    <text evidence="3">The sequence shown here is derived from an EMBL/GenBank/DDBJ whole genome shotgun (WGS) entry which is preliminary data.</text>
</comment>
<feature type="transmembrane region" description="Helical" evidence="2">
    <location>
        <begin position="243"/>
        <end position="262"/>
    </location>
</feature>
<feature type="transmembrane region" description="Helical" evidence="2">
    <location>
        <begin position="301"/>
        <end position="318"/>
    </location>
</feature>
<feature type="region of interest" description="Disordered" evidence="1">
    <location>
        <begin position="509"/>
        <end position="538"/>
    </location>
</feature>
<feature type="transmembrane region" description="Helical" evidence="2">
    <location>
        <begin position="338"/>
        <end position="362"/>
    </location>
</feature>
<reference evidence="3 4" key="1">
    <citation type="submission" date="2017-10" db="EMBL/GenBank/DDBJ databases">
        <title>Bifidobacterium genomics.</title>
        <authorList>
            <person name="Lugli G.A."/>
            <person name="Milani C."/>
            <person name="Mancabelli L."/>
        </authorList>
    </citation>
    <scope>NUCLEOTIDE SEQUENCE [LARGE SCALE GENOMIC DNA]</scope>
    <source>
        <strain evidence="3 4">1542B</strain>
    </source>
</reference>
<dbReference type="GO" id="GO:0016740">
    <property type="term" value="F:transferase activity"/>
    <property type="evidence" value="ECO:0007669"/>
    <property type="project" value="UniProtKB-KW"/>
</dbReference>
<keyword evidence="2" id="KW-0472">Membrane</keyword>
<feature type="transmembrane region" description="Helical" evidence="2">
    <location>
        <begin position="587"/>
        <end position="606"/>
    </location>
</feature>
<proteinExistence type="predicted"/>
<name>A0A2N3QK57_9BIFI</name>
<evidence type="ECO:0000313" key="3">
    <source>
        <dbReference type="EMBL" id="PKU91804.1"/>
    </source>
</evidence>
<dbReference type="Proteomes" id="UP000233727">
    <property type="component" value="Unassembled WGS sequence"/>
</dbReference>
<feature type="transmembrane region" description="Helical" evidence="2">
    <location>
        <begin position="213"/>
        <end position="231"/>
    </location>
</feature>
<feature type="transmembrane region" description="Helical" evidence="2">
    <location>
        <begin position="557"/>
        <end position="581"/>
    </location>
</feature>
<keyword evidence="2" id="KW-0812">Transmembrane</keyword>
<dbReference type="AlphaFoldDB" id="A0A2N3QK57"/>
<feature type="transmembrane region" description="Helical" evidence="2">
    <location>
        <begin position="115"/>
        <end position="134"/>
    </location>
</feature>
<sequence length="659" mass="72102">MALTVARPLTTAYHSISYRETAFRLPGTCNETLLPCLEVHPPSAGVGPDPLRQPLYRRDFRQPRVSLRYSGVMHSTATDRTGAPTFASDTAATTTIKRARSHTRHRILRILRPDWLPFAIVWALASVIIVLLTISTHPVDATYQLHYADGTFLVDRAQYQRLADAFLHGRTWLDVHVPDWLAAMDNPYDAQARGAEGTASGDPSLWDWAFYHGRYYCYFGPLPAIVLFAPYKALTGMDLSTAAACAILAIAACASLIFLVQTLWKRFWKGTPRWFVVLACTAIIAASGLSYLVLVPWFYSIPILASLALAPAGIALWARSADDIGSVPRTGMVAAGSLLVALTMMCRPTFILTAVFGLILLWPQIRSREMLAVRSRHAIQASLAAIVPFLLVGGVMMRYNAARFGNPLDFGTAYNLTGFDMTQRHVSPQARLFSAALLLFAPIRFTREFPFTADVFATGAGNPWAFLIHNRDVIAEPTVGGIVALSPICLLALPAVIWLIVSCFSRGSHASSDTGGLHKRTEEVETTGVPSGTQSGMSSAVSLEKSHEMTRGMSRSCAIGITCLLLVGVIACIDGPFGVNARYMCDMAWLAVIGTMCLLMPVEAASRMRGRRWLTVTIVVFLVLGLALQALWLMTTGRLEAWNVSNPTLYAWLQGVFTR</sequence>
<evidence type="ECO:0000313" key="4">
    <source>
        <dbReference type="Proteomes" id="UP000233727"/>
    </source>
</evidence>
<evidence type="ECO:0000256" key="1">
    <source>
        <dbReference type="SAM" id="MobiDB-lite"/>
    </source>
</evidence>
<feature type="transmembrane region" description="Helical" evidence="2">
    <location>
        <begin position="274"/>
        <end position="294"/>
    </location>
</feature>